<feature type="compositionally biased region" description="Low complexity" evidence="1">
    <location>
        <begin position="501"/>
        <end position="527"/>
    </location>
</feature>
<name>A0A4U7BBV0_9PEZI</name>
<evidence type="ECO:0000313" key="3">
    <source>
        <dbReference type="Proteomes" id="UP000308133"/>
    </source>
</evidence>
<organism evidence="2 3">
    <name type="scientific">Elsinoe australis</name>
    <dbReference type="NCBI Taxonomy" id="40998"/>
    <lineage>
        <taxon>Eukaryota</taxon>
        <taxon>Fungi</taxon>
        <taxon>Dikarya</taxon>
        <taxon>Ascomycota</taxon>
        <taxon>Pezizomycotina</taxon>
        <taxon>Dothideomycetes</taxon>
        <taxon>Dothideomycetidae</taxon>
        <taxon>Myriangiales</taxon>
        <taxon>Elsinoaceae</taxon>
        <taxon>Elsinoe</taxon>
    </lineage>
</organism>
<feature type="region of interest" description="Disordered" evidence="1">
    <location>
        <begin position="72"/>
        <end position="111"/>
    </location>
</feature>
<accession>A0A4U7BBV0</accession>
<dbReference type="Proteomes" id="UP000308133">
    <property type="component" value="Unassembled WGS sequence"/>
</dbReference>
<proteinExistence type="predicted"/>
<evidence type="ECO:0000256" key="1">
    <source>
        <dbReference type="SAM" id="MobiDB-lite"/>
    </source>
</evidence>
<gene>
    <name evidence="2" type="ORF">C1H76_1318</name>
</gene>
<feature type="region of interest" description="Disordered" evidence="1">
    <location>
        <begin position="1"/>
        <end position="54"/>
    </location>
</feature>
<protein>
    <submittedName>
        <fullName evidence="2">Uncharacterized protein</fullName>
    </submittedName>
</protein>
<feature type="compositionally biased region" description="Basic and acidic residues" evidence="1">
    <location>
        <begin position="98"/>
        <end position="109"/>
    </location>
</feature>
<feature type="compositionally biased region" description="Basic and acidic residues" evidence="1">
    <location>
        <begin position="190"/>
        <end position="206"/>
    </location>
</feature>
<dbReference type="EMBL" id="PTQR01000013">
    <property type="protein sequence ID" value="TKX26356.1"/>
    <property type="molecule type" value="Genomic_DNA"/>
</dbReference>
<feature type="region of interest" description="Disordered" evidence="1">
    <location>
        <begin position="481"/>
        <end position="534"/>
    </location>
</feature>
<sequence>MSQSLSDTKSIHGEAMARRPSACHSLQNTLIKDSEISSHKTQSPKHGTWRDSMSGIARSVLLRAKGSIDHMRGAPEQDEQDKPHRLPTRSFSSAKGSLKADRSEDDHLQHRGASLSLRRVLTTSSQRSSKRASLFVNMMSKRSLTRLPLGPEELVDDASETGSITTSAARASLRSLRLHESPRSNKSSHKSSEIIRTPDRLSRDHGSSTGRSSPIPIPGSRATPPPTIDFNIESGKLSPSRLFEPTFPDEVPESPMPVDAIANSVSNDVGKEDHLYPKVDTTTRDELIIARRRSKRQAIKNEIERIKEEHHIHIPRRASNDHWRMRRPSRHKSAKLLDAKSEVIPDLPSPMPGTNLPLDDPFDFCASKVHGTMNEQAGLIPAVDGTSDEAPANSTQIAVLENEVDHLVPEIRYSVSNKLLEASTVTPASPQQTQPSSDVVEGHSIASLVQVSPDILRSEIEDGRRALQRLEGRMAGLEAELRKTGSRVPPGARPLLVSNHTPSSSSAASRVSSASATLSTTSLPRASQRIHHNMPPGTRAVSLAKSDNFSDDCSSPLQVQDLFYPSDDESALSSAKDHLNQMQHVACNGSPNTSPDLAQNIEPTATTPYSHRFLVTSFSTPDMGSPTDFYRQRANREQRY</sequence>
<reference evidence="2 3" key="1">
    <citation type="submission" date="2018-02" db="EMBL/GenBank/DDBJ databases">
        <title>Draft genome sequences of Elsinoe sp., causing black scab on jojoba.</title>
        <authorList>
            <person name="Stodart B."/>
            <person name="Jeffress S."/>
            <person name="Ash G."/>
            <person name="Arun Chinnappa K."/>
        </authorList>
    </citation>
    <scope>NUCLEOTIDE SEQUENCE [LARGE SCALE GENOMIC DNA]</scope>
    <source>
        <strain evidence="2 3">Hillstone_2</strain>
    </source>
</reference>
<dbReference type="AlphaFoldDB" id="A0A4U7BBV0"/>
<evidence type="ECO:0000313" key="2">
    <source>
        <dbReference type="EMBL" id="TKX26356.1"/>
    </source>
</evidence>
<feature type="compositionally biased region" description="Basic and acidic residues" evidence="1">
    <location>
        <begin position="72"/>
        <end position="84"/>
    </location>
</feature>
<feature type="region of interest" description="Disordered" evidence="1">
    <location>
        <begin position="173"/>
        <end position="227"/>
    </location>
</feature>
<comment type="caution">
    <text evidence="2">The sequence shown here is derived from an EMBL/GenBank/DDBJ whole genome shotgun (WGS) entry which is preliminary data.</text>
</comment>